<evidence type="ECO:0000313" key="1">
    <source>
        <dbReference type="EMBL" id="OMO69780.1"/>
    </source>
</evidence>
<protein>
    <submittedName>
        <fullName evidence="1">Uncharacterized protein</fullName>
    </submittedName>
</protein>
<organism evidence="1 2">
    <name type="scientific">Corchorus capsularis</name>
    <name type="common">Jute</name>
    <dbReference type="NCBI Taxonomy" id="210143"/>
    <lineage>
        <taxon>Eukaryota</taxon>
        <taxon>Viridiplantae</taxon>
        <taxon>Streptophyta</taxon>
        <taxon>Embryophyta</taxon>
        <taxon>Tracheophyta</taxon>
        <taxon>Spermatophyta</taxon>
        <taxon>Magnoliopsida</taxon>
        <taxon>eudicotyledons</taxon>
        <taxon>Gunneridae</taxon>
        <taxon>Pentapetalae</taxon>
        <taxon>rosids</taxon>
        <taxon>malvids</taxon>
        <taxon>Malvales</taxon>
        <taxon>Malvaceae</taxon>
        <taxon>Grewioideae</taxon>
        <taxon>Apeibeae</taxon>
        <taxon>Corchorus</taxon>
    </lineage>
</organism>
<gene>
    <name evidence="1" type="ORF">CCACVL1_19271</name>
</gene>
<name>A0A1R3HHK4_COCAP</name>
<proteinExistence type="predicted"/>
<comment type="caution">
    <text evidence="1">The sequence shown here is derived from an EMBL/GenBank/DDBJ whole genome shotgun (WGS) entry which is preliminary data.</text>
</comment>
<dbReference type="Proteomes" id="UP000188268">
    <property type="component" value="Unassembled WGS sequence"/>
</dbReference>
<accession>A0A1R3HHK4</accession>
<sequence length="21" mass="2101">MYAYAAGLVSRWTAAISGAAA</sequence>
<reference evidence="1 2" key="1">
    <citation type="submission" date="2013-09" db="EMBL/GenBank/DDBJ databases">
        <title>Corchorus capsularis genome sequencing.</title>
        <authorList>
            <person name="Alam M."/>
            <person name="Haque M.S."/>
            <person name="Islam M.S."/>
            <person name="Emdad E.M."/>
            <person name="Islam M.M."/>
            <person name="Ahmed B."/>
            <person name="Halim A."/>
            <person name="Hossen Q.M.M."/>
            <person name="Hossain M.Z."/>
            <person name="Ahmed R."/>
            <person name="Khan M.M."/>
            <person name="Islam R."/>
            <person name="Rashid M.M."/>
            <person name="Khan S.A."/>
            <person name="Rahman M.S."/>
            <person name="Alam M."/>
        </authorList>
    </citation>
    <scope>NUCLEOTIDE SEQUENCE [LARGE SCALE GENOMIC DNA]</scope>
    <source>
        <strain evidence="2">cv. CVL-1</strain>
        <tissue evidence="1">Whole seedling</tissue>
    </source>
</reference>
<dbReference type="Gramene" id="OMO69780">
    <property type="protein sequence ID" value="OMO69780"/>
    <property type="gene ID" value="CCACVL1_19271"/>
</dbReference>
<keyword evidence="2" id="KW-1185">Reference proteome</keyword>
<evidence type="ECO:0000313" key="2">
    <source>
        <dbReference type="Proteomes" id="UP000188268"/>
    </source>
</evidence>
<dbReference type="EMBL" id="AWWV01011966">
    <property type="protein sequence ID" value="OMO69780.1"/>
    <property type="molecule type" value="Genomic_DNA"/>
</dbReference>
<dbReference type="AlphaFoldDB" id="A0A1R3HHK4"/>